<gene>
    <name evidence="3" type="ORF">JCM31447_19230</name>
</gene>
<dbReference type="EMBL" id="AP019368">
    <property type="protein sequence ID" value="BBH53480.1"/>
    <property type="molecule type" value="Genomic_DNA"/>
</dbReference>
<dbReference type="RefSeq" id="WP_130609391.1">
    <property type="nucleotide sequence ID" value="NZ_AP019368.1"/>
</dbReference>
<evidence type="ECO:0000256" key="1">
    <source>
        <dbReference type="ARBA" id="ARBA00022676"/>
    </source>
</evidence>
<dbReference type="KEGG" id="sbf:JCM31447_19230"/>
<dbReference type="GO" id="GO:0008713">
    <property type="term" value="F:ADP-heptose-lipopolysaccharide heptosyltransferase activity"/>
    <property type="evidence" value="ECO:0007669"/>
    <property type="project" value="TreeGrafter"/>
</dbReference>
<evidence type="ECO:0000313" key="3">
    <source>
        <dbReference type="EMBL" id="BBH53480.1"/>
    </source>
</evidence>
<evidence type="ECO:0000256" key="2">
    <source>
        <dbReference type="ARBA" id="ARBA00022679"/>
    </source>
</evidence>
<keyword evidence="2 3" id="KW-0808">Transferase</keyword>
<dbReference type="AlphaFoldDB" id="A0A4P2VNC8"/>
<keyword evidence="1" id="KW-0328">Glycosyltransferase</keyword>
<accession>A0A4P2VNC8</accession>
<name>A0A4P2VNC8_FLUSA</name>
<dbReference type="Pfam" id="PF01075">
    <property type="entry name" value="Glyco_transf_9"/>
    <property type="match status" value="1"/>
</dbReference>
<protein>
    <submittedName>
        <fullName evidence="3">Glycosyltransferase family 9 protein</fullName>
    </submittedName>
</protein>
<dbReference type="Gene3D" id="3.40.50.2000">
    <property type="entry name" value="Glycogen Phosphorylase B"/>
    <property type="match status" value="2"/>
</dbReference>
<reference evidence="3 4" key="1">
    <citation type="submission" date="2018-12" db="EMBL/GenBank/DDBJ databases">
        <title>Rubrispira sanarue gen. nov., sp., nov., a member of the order Silvanigrellales, isolated from a brackish lake in Hamamatsu Japan.</title>
        <authorList>
            <person name="Maejima Y."/>
            <person name="Iino T."/>
            <person name="Muraguchi Y."/>
            <person name="Fukuda K."/>
            <person name="Nojiri H."/>
            <person name="Ohkuma M."/>
            <person name="Moriuchi R."/>
            <person name="Dohra H."/>
            <person name="Kimbara K."/>
            <person name="Shintani M."/>
        </authorList>
    </citation>
    <scope>NUCLEOTIDE SEQUENCE [LARGE SCALE GENOMIC DNA]</scope>
    <source>
        <strain evidence="3 4">RF1110005</strain>
    </source>
</reference>
<dbReference type="GO" id="GO:0005829">
    <property type="term" value="C:cytosol"/>
    <property type="evidence" value="ECO:0007669"/>
    <property type="project" value="TreeGrafter"/>
</dbReference>
<dbReference type="OrthoDB" id="9760688at2"/>
<dbReference type="InterPro" id="IPR051199">
    <property type="entry name" value="LPS_LOS_Heptosyltrfase"/>
</dbReference>
<organism evidence="3 4">
    <name type="scientific">Fluviispira sanaruensis</name>
    <dbReference type="NCBI Taxonomy" id="2493639"/>
    <lineage>
        <taxon>Bacteria</taxon>
        <taxon>Pseudomonadati</taxon>
        <taxon>Bdellovibrionota</taxon>
        <taxon>Oligoflexia</taxon>
        <taxon>Silvanigrellales</taxon>
        <taxon>Silvanigrellaceae</taxon>
        <taxon>Fluviispira</taxon>
    </lineage>
</organism>
<dbReference type="PANTHER" id="PTHR30160">
    <property type="entry name" value="TETRAACYLDISACCHARIDE 4'-KINASE-RELATED"/>
    <property type="match status" value="1"/>
</dbReference>
<dbReference type="GO" id="GO:0009244">
    <property type="term" value="P:lipopolysaccharide core region biosynthetic process"/>
    <property type="evidence" value="ECO:0007669"/>
    <property type="project" value="TreeGrafter"/>
</dbReference>
<dbReference type="SUPFAM" id="SSF53756">
    <property type="entry name" value="UDP-Glycosyltransferase/glycogen phosphorylase"/>
    <property type="match status" value="1"/>
</dbReference>
<dbReference type="InterPro" id="IPR002201">
    <property type="entry name" value="Glyco_trans_9"/>
</dbReference>
<proteinExistence type="predicted"/>
<dbReference type="Proteomes" id="UP000291236">
    <property type="component" value="Chromosome"/>
</dbReference>
<sequence length="388" mass="44891">MHDDKKRILIVLPRQLGDVLLGTPIAQVLRDKYPNAQIDWWSHPMAKQILEQNPFLNRLFFYPVLKKSKTNKNSVFKVLIKNILFLYENIQHLIKIRKQKYDIVIDAMNNPRTAVLSLVTGAPVRISFSTSPIRNLVFNKLIPREDLNGIYLGHARLKLLQPLNINLQAEQCLKLHPIIPISLEDKEKVQDWLMQEKEKLSHTKIRIKQTKSQIFDYILLSPTHRRSVRRWPAASYVELAWRMIQKYQSPIVWLWGPTEDVYVHDMHKALQLKLKENNLAEEFSLFPPLFSLREAGFLSEQALIWIGNSNGLSHIAVAAGAKTLELHGPTSPVSWCHPDKAKHLALQRETGCIQCESNICRLSRRECLEDLSVEKVFQTALILIEKSE</sequence>
<evidence type="ECO:0000313" key="4">
    <source>
        <dbReference type="Proteomes" id="UP000291236"/>
    </source>
</evidence>
<dbReference type="CDD" id="cd03789">
    <property type="entry name" value="GT9_LPS_heptosyltransferase"/>
    <property type="match status" value="1"/>
</dbReference>
<keyword evidence="4" id="KW-1185">Reference proteome</keyword>